<evidence type="ECO:0000313" key="1">
    <source>
        <dbReference type="EMBL" id="KAL2867352.1"/>
    </source>
</evidence>
<keyword evidence="2" id="KW-1185">Reference proteome</keyword>
<reference evidence="1 2" key="1">
    <citation type="submission" date="2024-07" db="EMBL/GenBank/DDBJ databases">
        <title>Section-level genome sequencing and comparative genomics of Aspergillus sections Usti and Cavernicolus.</title>
        <authorList>
            <consortium name="Lawrence Berkeley National Laboratory"/>
            <person name="Nybo J.L."/>
            <person name="Vesth T.C."/>
            <person name="Theobald S."/>
            <person name="Frisvad J.C."/>
            <person name="Larsen T.O."/>
            <person name="Kjaerboelling I."/>
            <person name="Rothschild-Mancinelli K."/>
            <person name="Lyhne E.K."/>
            <person name="Kogle M.E."/>
            <person name="Barry K."/>
            <person name="Clum A."/>
            <person name="Na H."/>
            <person name="Ledsgaard L."/>
            <person name="Lin J."/>
            <person name="Lipzen A."/>
            <person name="Kuo A."/>
            <person name="Riley R."/>
            <person name="Mondo S."/>
            <person name="Labutti K."/>
            <person name="Haridas S."/>
            <person name="Pangalinan J."/>
            <person name="Salamov A.A."/>
            <person name="Simmons B.A."/>
            <person name="Magnuson J.K."/>
            <person name="Chen J."/>
            <person name="Drula E."/>
            <person name="Henrissat B."/>
            <person name="Wiebenga A."/>
            <person name="Lubbers R.J."/>
            <person name="Gomes A.C."/>
            <person name="Macurrencykelacurrency M.R."/>
            <person name="Stajich J."/>
            <person name="Grigoriev I.V."/>
            <person name="Mortensen U.H."/>
            <person name="De Vries R.P."/>
            <person name="Baker S.E."/>
            <person name="Andersen M.R."/>
        </authorList>
    </citation>
    <scope>NUCLEOTIDE SEQUENCE [LARGE SCALE GENOMIC DNA]</scope>
    <source>
        <strain evidence="1 2">CBS 449.75</strain>
    </source>
</reference>
<dbReference type="Proteomes" id="UP001610432">
    <property type="component" value="Unassembled WGS sequence"/>
</dbReference>
<sequence>MQVRALGDRFAKFLARDGYTNVFETASGSADLDYARAAGSGKPGNQQDIRKWIWKIYCESRGTELPGTVNPAVFENQFRQQSSRWEDIANTSVGIVNDVVNAFYNKTLPATIADKGVSDRLQR</sequence>
<dbReference type="Gene3D" id="1.20.120.1240">
    <property type="entry name" value="Dynamin, middle domain"/>
    <property type="match status" value="1"/>
</dbReference>
<protein>
    <submittedName>
        <fullName evidence="1">Uncharacterized protein</fullName>
    </submittedName>
</protein>
<dbReference type="EMBL" id="JBFXLQ010000019">
    <property type="protein sequence ID" value="KAL2867352.1"/>
    <property type="molecule type" value="Genomic_DNA"/>
</dbReference>
<accession>A0ABR4LS29</accession>
<dbReference type="RefSeq" id="XP_070886331.1">
    <property type="nucleotide sequence ID" value="XM_071032935.1"/>
</dbReference>
<evidence type="ECO:0000313" key="2">
    <source>
        <dbReference type="Proteomes" id="UP001610432"/>
    </source>
</evidence>
<organism evidence="1 2">
    <name type="scientific">Aspergillus lucknowensis</name>
    <dbReference type="NCBI Taxonomy" id="176173"/>
    <lineage>
        <taxon>Eukaryota</taxon>
        <taxon>Fungi</taxon>
        <taxon>Dikarya</taxon>
        <taxon>Ascomycota</taxon>
        <taxon>Pezizomycotina</taxon>
        <taxon>Eurotiomycetes</taxon>
        <taxon>Eurotiomycetidae</taxon>
        <taxon>Eurotiales</taxon>
        <taxon>Aspergillaceae</taxon>
        <taxon>Aspergillus</taxon>
        <taxon>Aspergillus subgen. Nidulantes</taxon>
    </lineage>
</organism>
<proteinExistence type="predicted"/>
<comment type="caution">
    <text evidence="1">The sequence shown here is derived from an EMBL/GenBank/DDBJ whole genome shotgun (WGS) entry which is preliminary data.</text>
</comment>
<name>A0ABR4LS29_9EURO</name>
<dbReference type="GeneID" id="98148007"/>
<gene>
    <name evidence="1" type="ORF">BJX67DRAFT_381064</name>
</gene>